<evidence type="ECO:0000256" key="9">
    <source>
        <dbReference type="SAM" id="Phobius"/>
    </source>
</evidence>
<protein>
    <submittedName>
        <fullName evidence="10">Iron chelate uptake ABC transporter family permease subunit</fullName>
    </submittedName>
</protein>
<feature type="transmembrane region" description="Helical" evidence="9">
    <location>
        <begin position="317"/>
        <end position="335"/>
    </location>
</feature>
<dbReference type="Gene3D" id="1.10.3470.10">
    <property type="entry name" value="ABC transporter involved in vitamin B12 uptake, BtuC"/>
    <property type="match status" value="1"/>
</dbReference>
<dbReference type="PANTHER" id="PTHR30472">
    <property type="entry name" value="FERRIC ENTEROBACTIN TRANSPORT SYSTEM PERMEASE PROTEIN"/>
    <property type="match status" value="1"/>
</dbReference>
<dbReference type="EMBL" id="VKHT01000059">
    <property type="protein sequence ID" value="MBB0243288.1"/>
    <property type="molecule type" value="Genomic_DNA"/>
</dbReference>
<evidence type="ECO:0000256" key="2">
    <source>
        <dbReference type="ARBA" id="ARBA00007935"/>
    </source>
</evidence>
<dbReference type="GO" id="GO:0005886">
    <property type="term" value="C:plasma membrane"/>
    <property type="evidence" value="ECO:0007669"/>
    <property type="project" value="UniProtKB-SubCell"/>
</dbReference>
<feature type="transmembrane region" description="Helical" evidence="9">
    <location>
        <begin position="48"/>
        <end position="67"/>
    </location>
</feature>
<dbReference type="SUPFAM" id="SSF81345">
    <property type="entry name" value="ABC transporter involved in vitamin B12 uptake, BtuC"/>
    <property type="match status" value="1"/>
</dbReference>
<evidence type="ECO:0000256" key="1">
    <source>
        <dbReference type="ARBA" id="ARBA00004651"/>
    </source>
</evidence>
<evidence type="ECO:0000256" key="5">
    <source>
        <dbReference type="ARBA" id="ARBA00022692"/>
    </source>
</evidence>
<gene>
    <name evidence="10" type="ORF">FNQ90_03975</name>
</gene>
<feature type="transmembrane region" description="Helical" evidence="9">
    <location>
        <begin position="142"/>
        <end position="174"/>
    </location>
</feature>
<dbReference type="CDD" id="cd06550">
    <property type="entry name" value="TM_ABC_iron-siderophores_like"/>
    <property type="match status" value="1"/>
</dbReference>
<dbReference type="InterPro" id="IPR000522">
    <property type="entry name" value="ABC_transptr_permease_BtuC"/>
</dbReference>
<evidence type="ECO:0000313" key="11">
    <source>
        <dbReference type="Proteomes" id="UP000538929"/>
    </source>
</evidence>
<organism evidence="10 11">
    <name type="scientific">Streptomyces alkaliphilus</name>
    <dbReference type="NCBI Taxonomy" id="1472722"/>
    <lineage>
        <taxon>Bacteria</taxon>
        <taxon>Bacillati</taxon>
        <taxon>Actinomycetota</taxon>
        <taxon>Actinomycetes</taxon>
        <taxon>Kitasatosporales</taxon>
        <taxon>Streptomycetaceae</taxon>
        <taxon>Streptomyces</taxon>
    </lineage>
</organism>
<feature type="transmembrane region" description="Helical" evidence="9">
    <location>
        <begin position="275"/>
        <end position="297"/>
    </location>
</feature>
<keyword evidence="5 9" id="KW-0812">Transmembrane</keyword>
<evidence type="ECO:0000256" key="4">
    <source>
        <dbReference type="ARBA" id="ARBA00022475"/>
    </source>
</evidence>
<keyword evidence="4" id="KW-1003">Cell membrane</keyword>
<dbReference type="Proteomes" id="UP000538929">
    <property type="component" value="Unassembled WGS sequence"/>
</dbReference>
<evidence type="ECO:0000313" key="10">
    <source>
        <dbReference type="EMBL" id="MBB0243288.1"/>
    </source>
</evidence>
<evidence type="ECO:0000256" key="6">
    <source>
        <dbReference type="ARBA" id="ARBA00022989"/>
    </source>
</evidence>
<keyword evidence="7 9" id="KW-0472">Membrane</keyword>
<comment type="similarity">
    <text evidence="2">Belongs to the binding-protein-dependent transport system permease family. FecCD subfamily.</text>
</comment>
<name>A0A7W3TAI9_9ACTN</name>
<dbReference type="GO" id="GO:0022857">
    <property type="term" value="F:transmembrane transporter activity"/>
    <property type="evidence" value="ECO:0007669"/>
    <property type="project" value="InterPro"/>
</dbReference>
<dbReference type="FunFam" id="1.10.3470.10:FF:000001">
    <property type="entry name" value="Vitamin B12 ABC transporter permease BtuC"/>
    <property type="match status" value="1"/>
</dbReference>
<feature type="transmembrane region" description="Helical" evidence="9">
    <location>
        <begin position="344"/>
        <end position="363"/>
    </location>
</feature>
<comment type="subcellular location">
    <subcellularLocation>
        <location evidence="1">Cell membrane</location>
        <topology evidence="1">Multi-pass membrane protein</topology>
    </subcellularLocation>
</comment>
<evidence type="ECO:0000256" key="3">
    <source>
        <dbReference type="ARBA" id="ARBA00022448"/>
    </source>
</evidence>
<comment type="caution">
    <text evidence="10">The sequence shown here is derived from an EMBL/GenBank/DDBJ whole genome shotgun (WGS) entry which is preliminary data.</text>
</comment>
<reference evidence="11" key="1">
    <citation type="submission" date="2019-10" db="EMBL/GenBank/DDBJ databases">
        <title>Streptomyces sp. nov., a novel actinobacterium isolated from alkaline environment.</title>
        <authorList>
            <person name="Golinska P."/>
        </authorList>
    </citation>
    <scope>NUCLEOTIDE SEQUENCE [LARGE SCALE GENOMIC DNA]</scope>
    <source>
        <strain evidence="11">DSM 42118</strain>
    </source>
</reference>
<proteinExistence type="inferred from homology"/>
<dbReference type="GO" id="GO:0033214">
    <property type="term" value="P:siderophore-iron import into cell"/>
    <property type="evidence" value="ECO:0007669"/>
    <property type="project" value="TreeGrafter"/>
</dbReference>
<feature type="transmembrane region" description="Helical" evidence="9">
    <location>
        <begin position="186"/>
        <end position="205"/>
    </location>
</feature>
<dbReference type="Pfam" id="PF01032">
    <property type="entry name" value="FecCD"/>
    <property type="match status" value="1"/>
</dbReference>
<feature type="region of interest" description="Disordered" evidence="8">
    <location>
        <begin position="1"/>
        <end position="29"/>
    </location>
</feature>
<keyword evidence="11" id="KW-1185">Reference proteome</keyword>
<feature type="transmembrane region" description="Helical" evidence="9">
    <location>
        <begin position="231"/>
        <end position="248"/>
    </location>
</feature>
<dbReference type="PANTHER" id="PTHR30472:SF24">
    <property type="entry name" value="FERRIC ENTEROBACTIN TRANSPORT SYSTEM PERMEASE PROTEIN FEPG"/>
    <property type="match status" value="1"/>
</dbReference>
<evidence type="ECO:0000256" key="8">
    <source>
        <dbReference type="SAM" id="MobiDB-lite"/>
    </source>
</evidence>
<evidence type="ECO:0000256" key="7">
    <source>
        <dbReference type="ARBA" id="ARBA00023136"/>
    </source>
</evidence>
<keyword evidence="3" id="KW-0813">Transport</keyword>
<keyword evidence="6 9" id="KW-1133">Transmembrane helix</keyword>
<dbReference type="InterPro" id="IPR037294">
    <property type="entry name" value="ABC_BtuC-like"/>
</dbReference>
<feature type="compositionally biased region" description="Low complexity" evidence="8">
    <location>
        <begin position="9"/>
        <end position="29"/>
    </location>
</feature>
<accession>A0A7W3TAI9</accession>
<dbReference type="AlphaFoldDB" id="A0A7W3TAI9"/>
<sequence length="371" mass="37601">MSTTPGVSRPTSHRTGGPTGTPRPGARSRGLVLRAPGELSLRVHPRGAVVLPVIALAALAAAVVLVGTGDYPLSPAEVIAVLTGGGTPGQRFVIHELRLPRALLALLVGTALGLAGAVFQAVSRNPLGSPDIIGFTQGAGVGALTVIVVFGGGAAAVSLGAVVGGLLTGVLVYLLAWRRGVHGYRLVLVGIGAAAILTAVTGYLMTRADIVDAARAVLWITGSLNGRDWTQLWPLLIACVVLVPLILSRGRRLTLLEMGDDAASSLGVRPESTRLVVLIGAVLLTAVATAAAGPIAFVALTAPQLARRLTRTPGPNLLPAAAMGALVLCAADLAAQAAFGDRQLPVGAVTGMLGGGYLLWLLAVERRAGRL</sequence>
<feature type="transmembrane region" description="Helical" evidence="9">
    <location>
        <begin position="102"/>
        <end position="122"/>
    </location>
</feature>